<evidence type="ECO:0000313" key="1">
    <source>
        <dbReference type="EMBL" id="EOL41998.1"/>
    </source>
</evidence>
<dbReference type="eggNOG" id="ENOG50332MH">
    <property type="taxonomic scope" value="Bacteria"/>
</dbReference>
<dbReference type="AlphaFoldDB" id="R3TLX3"/>
<dbReference type="InterPro" id="IPR006490">
    <property type="entry name" value="Maj_tail_phi13"/>
</dbReference>
<dbReference type="Pfam" id="PF04630">
    <property type="entry name" value="Phage_TTP_1"/>
    <property type="match status" value="1"/>
</dbReference>
<organism evidence="1 2">
    <name type="scientific">Enterococcus phoeniculicola ATCC BAA-412</name>
    <dbReference type="NCBI Taxonomy" id="1158610"/>
    <lineage>
        <taxon>Bacteria</taxon>
        <taxon>Bacillati</taxon>
        <taxon>Bacillota</taxon>
        <taxon>Bacilli</taxon>
        <taxon>Lactobacillales</taxon>
        <taxon>Enterococcaceae</taxon>
        <taxon>Enterococcus</taxon>
    </lineage>
</organism>
<accession>R3TLX3</accession>
<gene>
    <name evidence="1" type="ORF">UC3_02346</name>
</gene>
<dbReference type="PATRIC" id="fig|1158610.3.peg.2324"/>
<dbReference type="RefSeq" id="WP_010768990.1">
    <property type="nucleotide sequence ID" value="NZ_ASWE01000001.1"/>
</dbReference>
<dbReference type="NCBIfam" id="TIGR01603">
    <property type="entry name" value="maj_tail_phi13"/>
    <property type="match status" value="1"/>
</dbReference>
<protein>
    <submittedName>
        <fullName evidence="1">Phi13 family phage major tail protein</fullName>
    </submittedName>
</protein>
<sequence length="197" mass="21113">METYGFSKMSVRKLDEKKQPDTTAEIYEIKGVPKEGATSSFDLTGLSKEPVKVFGSNIEYFIVRKGVGSVAANFGILDLPSKVEDKLLGYLAMDEGIVGMGENTEPPFAAAVVEAEDLYGTPIAFALTCGSFTKDGHSLATTTDEDFKPEPGEYVFSAISRSITMGEKTENLHVLRAVGKEAVDKLKTVVLGTAGEA</sequence>
<reference evidence="1 2" key="1">
    <citation type="submission" date="2013-02" db="EMBL/GenBank/DDBJ databases">
        <title>The Genome Sequence of Enterococcus phoeniculicola BAA-412.</title>
        <authorList>
            <consortium name="The Broad Institute Genome Sequencing Platform"/>
            <consortium name="The Broad Institute Genome Sequencing Center for Infectious Disease"/>
            <person name="Earl A.M."/>
            <person name="Gilmore M.S."/>
            <person name="Lebreton F."/>
            <person name="Walker B."/>
            <person name="Young S.K."/>
            <person name="Zeng Q."/>
            <person name="Gargeya S."/>
            <person name="Fitzgerald M."/>
            <person name="Haas B."/>
            <person name="Abouelleil A."/>
            <person name="Alvarado L."/>
            <person name="Arachchi H.M."/>
            <person name="Berlin A.M."/>
            <person name="Chapman S.B."/>
            <person name="Dewar J."/>
            <person name="Goldberg J."/>
            <person name="Griggs A."/>
            <person name="Gujja S."/>
            <person name="Hansen M."/>
            <person name="Howarth C."/>
            <person name="Imamovic A."/>
            <person name="Larimer J."/>
            <person name="McCowan C."/>
            <person name="Murphy C."/>
            <person name="Neiman D."/>
            <person name="Pearson M."/>
            <person name="Priest M."/>
            <person name="Roberts A."/>
            <person name="Saif S."/>
            <person name="Shea T."/>
            <person name="Sisk P."/>
            <person name="Sykes S."/>
            <person name="Wortman J."/>
            <person name="Nusbaum C."/>
            <person name="Birren B."/>
        </authorList>
    </citation>
    <scope>NUCLEOTIDE SEQUENCE [LARGE SCALE GENOMIC DNA]</scope>
    <source>
        <strain evidence="1 2">ATCC BAA-412</strain>
    </source>
</reference>
<dbReference type="HOGENOM" id="CLU_112475_1_0_9"/>
<dbReference type="OrthoDB" id="2408663at2"/>
<dbReference type="EMBL" id="AJAT01000017">
    <property type="protein sequence ID" value="EOL41998.1"/>
    <property type="molecule type" value="Genomic_DNA"/>
</dbReference>
<dbReference type="Proteomes" id="UP000013785">
    <property type="component" value="Unassembled WGS sequence"/>
</dbReference>
<keyword evidence="2" id="KW-1185">Reference proteome</keyword>
<name>R3TLX3_9ENTE</name>
<dbReference type="InterPro" id="IPR006724">
    <property type="entry name" value="Phage_TTP"/>
</dbReference>
<proteinExistence type="predicted"/>
<dbReference type="STRING" id="154621.RV11_GL003504"/>
<evidence type="ECO:0000313" key="2">
    <source>
        <dbReference type="Proteomes" id="UP000013785"/>
    </source>
</evidence>
<comment type="caution">
    <text evidence="1">The sequence shown here is derived from an EMBL/GenBank/DDBJ whole genome shotgun (WGS) entry which is preliminary data.</text>
</comment>